<proteinExistence type="predicted"/>
<keyword evidence="2" id="KW-1185">Reference proteome</keyword>
<evidence type="ECO:0000313" key="2">
    <source>
        <dbReference type="Proteomes" id="UP001500021"/>
    </source>
</evidence>
<dbReference type="Proteomes" id="UP001500021">
    <property type="component" value="Unassembled WGS sequence"/>
</dbReference>
<sequence>MDVDKTIALPSFLRRTLRAYALKAMIREQGCVLQRQGRSRNWLLTANTEQLHNIVNFIESENEASWLWLAKHLKQQYQQLNHASLMALAARQNINTVTKLIALTDCTLAQARRVIDELEGLD</sequence>
<dbReference type="Pfam" id="PF12614">
    <property type="entry name" value="RRF_GI"/>
    <property type="match status" value="1"/>
</dbReference>
<comment type="caution">
    <text evidence="1">The sequence shown here is derived from an EMBL/GenBank/DDBJ whole genome shotgun (WGS) entry which is preliminary data.</text>
</comment>
<reference evidence="1 2" key="1">
    <citation type="journal article" date="2019" name="Int. J. Syst. Evol. Microbiol.">
        <title>The Global Catalogue of Microorganisms (GCM) 10K type strain sequencing project: providing services to taxonomists for standard genome sequencing and annotation.</title>
        <authorList>
            <consortium name="The Broad Institute Genomics Platform"/>
            <consortium name="The Broad Institute Genome Sequencing Center for Infectious Disease"/>
            <person name="Wu L."/>
            <person name="Ma J."/>
        </authorList>
    </citation>
    <scope>NUCLEOTIDE SEQUENCE [LARGE SCALE GENOMIC DNA]</scope>
    <source>
        <strain evidence="1 2">JCM 15608</strain>
    </source>
</reference>
<gene>
    <name evidence="1" type="ORF">GCM10009111_13490</name>
</gene>
<accession>A0ABN1L5S8</accession>
<dbReference type="InterPro" id="IPR022253">
    <property type="entry name" value="Ribosome_recyc_fac_bac"/>
</dbReference>
<evidence type="ECO:0000313" key="1">
    <source>
        <dbReference type="EMBL" id="GAA0815331.1"/>
    </source>
</evidence>
<dbReference type="RefSeq" id="WP_215978542.1">
    <property type="nucleotide sequence ID" value="NZ_BAAAFA010000004.1"/>
</dbReference>
<organism evidence="1 2">
    <name type="scientific">Colwellia asteriadis</name>
    <dbReference type="NCBI Taxonomy" id="517723"/>
    <lineage>
        <taxon>Bacteria</taxon>
        <taxon>Pseudomonadati</taxon>
        <taxon>Pseudomonadota</taxon>
        <taxon>Gammaproteobacteria</taxon>
        <taxon>Alteromonadales</taxon>
        <taxon>Colwelliaceae</taxon>
        <taxon>Colwellia</taxon>
    </lineage>
</organism>
<evidence type="ECO:0008006" key="3">
    <source>
        <dbReference type="Google" id="ProtNLM"/>
    </source>
</evidence>
<protein>
    <recommendedName>
        <fullName evidence="3">Ribosome recycling factor</fullName>
    </recommendedName>
</protein>
<name>A0ABN1L5S8_9GAMM</name>
<dbReference type="EMBL" id="BAAAFA010000004">
    <property type="protein sequence ID" value="GAA0815331.1"/>
    <property type="molecule type" value="Genomic_DNA"/>
</dbReference>